<evidence type="ECO:0000313" key="1">
    <source>
        <dbReference type="EMBL" id="KAH7992859.1"/>
    </source>
</evidence>
<dbReference type="Proteomes" id="UP000827872">
    <property type="component" value="Linkage Group LG03"/>
</dbReference>
<proteinExistence type="predicted"/>
<evidence type="ECO:0000313" key="2">
    <source>
        <dbReference type="Proteomes" id="UP000827872"/>
    </source>
</evidence>
<dbReference type="EMBL" id="CM037616">
    <property type="protein sequence ID" value="KAH7992859.1"/>
    <property type="molecule type" value="Genomic_DNA"/>
</dbReference>
<name>A0ACB8EJK5_9SAUR</name>
<protein>
    <submittedName>
        <fullName evidence="1">Uncharacterized protein</fullName>
    </submittedName>
</protein>
<accession>A0ACB8EJK5</accession>
<reference evidence="1" key="1">
    <citation type="submission" date="2021-08" db="EMBL/GenBank/DDBJ databases">
        <title>The first chromosome-level gecko genome reveals the dynamic sex chromosomes of Neotropical dwarf geckos (Sphaerodactylidae: Sphaerodactylus).</title>
        <authorList>
            <person name="Pinto B.J."/>
            <person name="Keating S.E."/>
            <person name="Gamble T."/>
        </authorList>
    </citation>
    <scope>NUCLEOTIDE SEQUENCE</scope>
    <source>
        <strain evidence="1">TG3544</strain>
    </source>
</reference>
<organism evidence="1 2">
    <name type="scientific">Sphaerodactylus townsendi</name>
    <dbReference type="NCBI Taxonomy" id="933632"/>
    <lineage>
        <taxon>Eukaryota</taxon>
        <taxon>Metazoa</taxon>
        <taxon>Chordata</taxon>
        <taxon>Craniata</taxon>
        <taxon>Vertebrata</taxon>
        <taxon>Euteleostomi</taxon>
        <taxon>Lepidosauria</taxon>
        <taxon>Squamata</taxon>
        <taxon>Bifurcata</taxon>
        <taxon>Gekkota</taxon>
        <taxon>Sphaerodactylidae</taxon>
        <taxon>Sphaerodactylus</taxon>
    </lineage>
</organism>
<sequence length="134" mass="15629">MLLTVLPQPFPPGTYQGHPFQTPFILFQLDVMNYLPNSTVCAPDFWTSMYSLESVTGERFGPPLLMREDRAMSWEQLQQSILGKMRYLMRREAQVQKSRHDVEGRVHLHQPWTVTKSQTFDPLLQTKYPKGTND</sequence>
<gene>
    <name evidence="1" type="ORF">K3G42_027607</name>
</gene>
<comment type="caution">
    <text evidence="1">The sequence shown here is derived from an EMBL/GenBank/DDBJ whole genome shotgun (WGS) entry which is preliminary data.</text>
</comment>
<keyword evidence="2" id="KW-1185">Reference proteome</keyword>